<dbReference type="Proteomes" id="UP000178349">
    <property type="component" value="Unassembled WGS sequence"/>
</dbReference>
<gene>
    <name evidence="2" type="ORF">A2493_00190</name>
</gene>
<dbReference type="EMBL" id="MFQW01000027">
    <property type="protein sequence ID" value="OGH86268.1"/>
    <property type="molecule type" value="Genomic_DNA"/>
</dbReference>
<proteinExistence type="predicted"/>
<dbReference type="AlphaFoldDB" id="A0A1F6NR02"/>
<dbReference type="InterPro" id="IPR001173">
    <property type="entry name" value="Glyco_trans_2-like"/>
</dbReference>
<name>A0A1F6NR02_9BACT</name>
<dbReference type="PANTHER" id="PTHR10859:SF91">
    <property type="entry name" value="DOLICHYL-PHOSPHATE BETA-GLUCOSYLTRANSFERASE"/>
    <property type="match status" value="1"/>
</dbReference>
<dbReference type="PANTHER" id="PTHR10859">
    <property type="entry name" value="GLYCOSYL TRANSFERASE"/>
    <property type="match status" value="1"/>
</dbReference>
<feature type="domain" description="Glycosyltransferase 2-like" evidence="1">
    <location>
        <begin position="5"/>
        <end position="162"/>
    </location>
</feature>
<dbReference type="Pfam" id="PF00535">
    <property type="entry name" value="Glycos_transf_2"/>
    <property type="match status" value="1"/>
</dbReference>
<sequence length="219" mass="24441">MFIAIVPAYNEEKRIAKVVSDLLKSVDSVIVIDDKSSDNTIEEAKKSGARVLQHKINLGQGAALETGHEYARSIGADYVLHFDGDGQFCVEDIAPALKNLKESKADILFGSRFLDNRSKVPFLKKYFLLPIGRFINKLFGVVSLKDSQNGFRILNRNALEKIKITQNGMAHATEIMGLTRKHNLNYVEFPVKVIYHEYGQGIGGGVKIVKDLFLGKFLK</sequence>
<evidence type="ECO:0000313" key="2">
    <source>
        <dbReference type="EMBL" id="OGH86268.1"/>
    </source>
</evidence>
<dbReference type="GO" id="GO:0006487">
    <property type="term" value="P:protein N-linked glycosylation"/>
    <property type="evidence" value="ECO:0007669"/>
    <property type="project" value="TreeGrafter"/>
</dbReference>
<accession>A0A1F6NR02</accession>
<dbReference type="SUPFAM" id="SSF53448">
    <property type="entry name" value="Nucleotide-diphospho-sugar transferases"/>
    <property type="match status" value="1"/>
</dbReference>
<comment type="caution">
    <text evidence="2">The sequence shown here is derived from an EMBL/GenBank/DDBJ whole genome shotgun (WGS) entry which is preliminary data.</text>
</comment>
<organism evidence="2 3">
    <name type="scientific">Candidatus Magasanikbacteria bacterium RIFOXYC12_FULL_33_11</name>
    <dbReference type="NCBI Taxonomy" id="1798701"/>
    <lineage>
        <taxon>Bacteria</taxon>
        <taxon>Candidatus Magasanikiibacteriota</taxon>
    </lineage>
</organism>
<dbReference type="Gene3D" id="3.90.550.10">
    <property type="entry name" value="Spore Coat Polysaccharide Biosynthesis Protein SpsA, Chain A"/>
    <property type="match status" value="1"/>
</dbReference>
<dbReference type="CDD" id="cd04179">
    <property type="entry name" value="DPM_DPG-synthase_like"/>
    <property type="match status" value="1"/>
</dbReference>
<evidence type="ECO:0000313" key="3">
    <source>
        <dbReference type="Proteomes" id="UP000178349"/>
    </source>
</evidence>
<evidence type="ECO:0000259" key="1">
    <source>
        <dbReference type="Pfam" id="PF00535"/>
    </source>
</evidence>
<dbReference type="InterPro" id="IPR029044">
    <property type="entry name" value="Nucleotide-diphossugar_trans"/>
</dbReference>
<reference evidence="2 3" key="1">
    <citation type="journal article" date="2016" name="Nat. Commun.">
        <title>Thousands of microbial genomes shed light on interconnected biogeochemical processes in an aquifer system.</title>
        <authorList>
            <person name="Anantharaman K."/>
            <person name="Brown C.T."/>
            <person name="Hug L.A."/>
            <person name="Sharon I."/>
            <person name="Castelle C.J."/>
            <person name="Probst A.J."/>
            <person name="Thomas B.C."/>
            <person name="Singh A."/>
            <person name="Wilkins M.J."/>
            <person name="Karaoz U."/>
            <person name="Brodie E.L."/>
            <person name="Williams K.H."/>
            <person name="Hubbard S.S."/>
            <person name="Banfield J.F."/>
        </authorList>
    </citation>
    <scope>NUCLEOTIDE SEQUENCE [LARGE SCALE GENOMIC DNA]</scope>
</reference>
<protein>
    <recommendedName>
        <fullName evidence="1">Glycosyltransferase 2-like domain-containing protein</fullName>
    </recommendedName>
</protein>